<feature type="domain" description="Aminotransferase class I/classII large" evidence="3">
    <location>
        <begin position="76"/>
        <end position="404"/>
    </location>
</feature>
<dbReference type="InterPro" id="IPR004839">
    <property type="entry name" value="Aminotransferase_I/II_large"/>
</dbReference>
<dbReference type="InterPro" id="IPR004838">
    <property type="entry name" value="NHTrfase_class1_PyrdxlP-BS"/>
</dbReference>
<dbReference type="InterPro" id="IPR015422">
    <property type="entry name" value="PyrdxlP-dep_Trfase_small"/>
</dbReference>
<accession>A0AA38VTG7</accession>
<dbReference type="Proteomes" id="UP001174694">
    <property type="component" value="Unassembled WGS sequence"/>
</dbReference>
<dbReference type="PANTHER" id="PTHR43795:SF39">
    <property type="entry name" value="AMINOTRANSFERASE CLASS I_CLASSII DOMAIN-CONTAINING PROTEIN"/>
    <property type="match status" value="1"/>
</dbReference>
<dbReference type="EMBL" id="JANBVO010000016">
    <property type="protein sequence ID" value="KAJ9144719.1"/>
    <property type="molecule type" value="Genomic_DNA"/>
</dbReference>
<name>A0AA38VTG7_9PEZI</name>
<keyword evidence="5" id="KW-1185">Reference proteome</keyword>
<comment type="similarity">
    <text evidence="1">Belongs to the class-I pyridoxal-phosphate-dependent aminotransferase family.</text>
</comment>
<evidence type="ECO:0000313" key="4">
    <source>
        <dbReference type="EMBL" id="KAJ9144719.1"/>
    </source>
</evidence>
<dbReference type="PRINTS" id="PR00753">
    <property type="entry name" value="ACCSYNTHASE"/>
</dbReference>
<reference evidence="4" key="1">
    <citation type="submission" date="2022-07" db="EMBL/GenBank/DDBJ databases">
        <title>Fungi with potential for degradation of polypropylene.</title>
        <authorList>
            <person name="Gostincar C."/>
        </authorList>
    </citation>
    <scope>NUCLEOTIDE SEQUENCE</scope>
    <source>
        <strain evidence="4">EXF-13308</strain>
    </source>
</reference>
<sequence>MLSRRGALLASQLDIPWRFVPKGAGDYDPDTNQAGVISYALAENALIRDEIESFTADKVRIPGLAFTYGYSRAGGPRLPKATAVHLNEYFSPVEPLTGEEILFAGGTTAVNEVLGFSIGEPGDGILTSVPCYGRFELDFGNKAGLKMIYAETDAVSSFLPSVVDKFETALVRSHEAGVRICALLIVNPNNPVGKCYPRDTLLALMRFCHKHQIHFISDEVYGLSVFESGEGDAVPFTSALSIDFPAHRDFIHVTWGFSKDFGAAGMRLGALITRNRALRQAMTAIVRFHGTSGMAVAVAVAMLEDREWCRSLISVSQARLGEAYQFTTRRLRELGIPYVKGANAGFFIFLDMSRYLPPPGSLTPAEREFALVEKLMEAGIFLQPGEEHYLEPGWFRMVYTQNRRIMEEGFRRLAIAVRNISW</sequence>
<protein>
    <submittedName>
        <fullName evidence="4">1-aminocyclopropane-1-carboxylate synthase</fullName>
    </submittedName>
</protein>
<evidence type="ECO:0000256" key="1">
    <source>
        <dbReference type="ARBA" id="ARBA00007441"/>
    </source>
</evidence>
<organism evidence="4 5">
    <name type="scientific">Pleurostoma richardsiae</name>
    <dbReference type="NCBI Taxonomy" id="41990"/>
    <lineage>
        <taxon>Eukaryota</taxon>
        <taxon>Fungi</taxon>
        <taxon>Dikarya</taxon>
        <taxon>Ascomycota</taxon>
        <taxon>Pezizomycotina</taxon>
        <taxon>Sordariomycetes</taxon>
        <taxon>Sordariomycetidae</taxon>
        <taxon>Calosphaeriales</taxon>
        <taxon>Pleurostomataceae</taxon>
        <taxon>Pleurostoma</taxon>
    </lineage>
</organism>
<gene>
    <name evidence="4" type="ORF">NKR23_g5812</name>
</gene>
<dbReference type="GO" id="GO:0006520">
    <property type="term" value="P:amino acid metabolic process"/>
    <property type="evidence" value="ECO:0007669"/>
    <property type="project" value="TreeGrafter"/>
</dbReference>
<dbReference type="PANTHER" id="PTHR43795">
    <property type="entry name" value="BIFUNCTIONAL ASPARTATE AMINOTRANSFERASE AND GLUTAMATE/ASPARTATE-PREPHENATE AMINOTRANSFERASE-RELATED"/>
    <property type="match status" value="1"/>
</dbReference>
<dbReference type="InterPro" id="IPR015421">
    <property type="entry name" value="PyrdxlP-dep_Trfase_major"/>
</dbReference>
<evidence type="ECO:0000256" key="2">
    <source>
        <dbReference type="ARBA" id="ARBA00022898"/>
    </source>
</evidence>
<proteinExistence type="inferred from homology"/>
<evidence type="ECO:0000259" key="3">
    <source>
        <dbReference type="Pfam" id="PF00155"/>
    </source>
</evidence>
<dbReference type="SUPFAM" id="SSF53383">
    <property type="entry name" value="PLP-dependent transferases"/>
    <property type="match status" value="1"/>
</dbReference>
<dbReference type="InterPro" id="IPR015424">
    <property type="entry name" value="PyrdxlP-dep_Trfase"/>
</dbReference>
<evidence type="ECO:0000313" key="5">
    <source>
        <dbReference type="Proteomes" id="UP001174694"/>
    </source>
</evidence>
<dbReference type="Gene3D" id="3.40.640.10">
    <property type="entry name" value="Type I PLP-dependent aspartate aminotransferase-like (Major domain)"/>
    <property type="match status" value="1"/>
</dbReference>
<dbReference type="CDD" id="cd00609">
    <property type="entry name" value="AAT_like"/>
    <property type="match status" value="1"/>
</dbReference>
<comment type="caution">
    <text evidence="4">The sequence shown here is derived from an EMBL/GenBank/DDBJ whole genome shotgun (WGS) entry which is preliminary data.</text>
</comment>
<dbReference type="GO" id="GO:0008483">
    <property type="term" value="F:transaminase activity"/>
    <property type="evidence" value="ECO:0007669"/>
    <property type="project" value="TreeGrafter"/>
</dbReference>
<dbReference type="Gene3D" id="3.90.1150.10">
    <property type="entry name" value="Aspartate Aminotransferase, domain 1"/>
    <property type="match status" value="1"/>
</dbReference>
<dbReference type="GO" id="GO:0030170">
    <property type="term" value="F:pyridoxal phosphate binding"/>
    <property type="evidence" value="ECO:0007669"/>
    <property type="project" value="InterPro"/>
</dbReference>
<dbReference type="Pfam" id="PF00155">
    <property type="entry name" value="Aminotran_1_2"/>
    <property type="match status" value="1"/>
</dbReference>
<keyword evidence="2" id="KW-0663">Pyridoxal phosphate</keyword>
<dbReference type="PROSITE" id="PS00105">
    <property type="entry name" value="AA_TRANSFER_CLASS_1"/>
    <property type="match status" value="1"/>
</dbReference>
<dbReference type="AlphaFoldDB" id="A0AA38VTG7"/>
<dbReference type="InterPro" id="IPR050478">
    <property type="entry name" value="Ethylene_sulfur-biosynth"/>
</dbReference>